<evidence type="ECO:0000313" key="2">
    <source>
        <dbReference type="Proteomes" id="UP001415857"/>
    </source>
</evidence>
<dbReference type="PANTHER" id="PTHR47310">
    <property type="entry name" value="PROTEIN FLUORESCENT IN BLUE LIGHT, CHLOROPLASTIC"/>
    <property type="match status" value="1"/>
</dbReference>
<evidence type="ECO:0000313" key="1">
    <source>
        <dbReference type="EMBL" id="KAK9281148.1"/>
    </source>
</evidence>
<dbReference type="Proteomes" id="UP001415857">
    <property type="component" value="Unassembled WGS sequence"/>
</dbReference>
<dbReference type="AlphaFoldDB" id="A0AAP0RNF4"/>
<dbReference type="InterPro" id="IPR044243">
    <property type="entry name" value="FLU"/>
</dbReference>
<proteinExistence type="predicted"/>
<dbReference type="GO" id="GO:0015995">
    <property type="term" value="P:chlorophyll biosynthetic process"/>
    <property type="evidence" value="ECO:0007669"/>
    <property type="project" value="InterPro"/>
</dbReference>
<dbReference type="EMBL" id="JBBPBK010000007">
    <property type="protein sequence ID" value="KAK9281148.1"/>
    <property type="molecule type" value="Genomic_DNA"/>
</dbReference>
<dbReference type="PANTHER" id="PTHR47310:SF2">
    <property type="entry name" value="PROTEIN FLUORESCENT IN BLUE LIGHT, CHLOROPLASTIC"/>
    <property type="match status" value="1"/>
</dbReference>
<keyword evidence="2" id="KW-1185">Reference proteome</keyword>
<organism evidence="1 2">
    <name type="scientific">Liquidambar formosana</name>
    <name type="common">Formosan gum</name>
    <dbReference type="NCBI Taxonomy" id="63359"/>
    <lineage>
        <taxon>Eukaryota</taxon>
        <taxon>Viridiplantae</taxon>
        <taxon>Streptophyta</taxon>
        <taxon>Embryophyta</taxon>
        <taxon>Tracheophyta</taxon>
        <taxon>Spermatophyta</taxon>
        <taxon>Magnoliopsida</taxon>
        <taxon>eudicotyledons</taxon>
        <taxon>Gunneridae</taxon>
        <taxon>Pentapetalae</taxon>
        <taxon>Saxifragales</taxon>
        <taxon>Altingiaceae</taxon>
        <taxon>Liquidambar</taxon>
    </lineage>
</organism>
<accession>A0AAP0RNF4</accession>
<gene>
    <name evidence="1" type="ORF">L1049_004042</name>
</gene>
<comment type="caution">
    <text evidence="1">The sequence shown here is derived from an EMBL/GenBank/DDBJ whole genome shotgun (WGS) entry which is preliminary data.</text>
</comment>
<reference evidence="1 2" key="1">
    <citation type="journal article" date="2024" name="Plant J.">
        <title>Genome sequences and population genomics reveal climatic adaptation and genomic divergence between two closely related sweetgum species.</title>
        <authorList>
            <person name="Xu W.Q."/>
            <person name="Ren C.Q."/>
            <person name="Zhang X.Y."/>
            <person name="Comes H.P."/>
            <person name="Liu X.H."/>
            <person name="Li Y.G."/>
            <person name="Kettle C.J."/>
            <person name="Jalonen R."/>
            <person name="Gaisberger H."/>
            <person name="Ma Y.Z."/>
            <person name="Qiu Y.X."/>
        </authorList>
    </citation>
    <scope>NUCLEOTIDE SEQUENCE [LARGE SCALE GENOMIC DNA]</scope>
    <source>
        <strain evidence="1">Hangzhou</strain>
    </source>
</reference>
<name>A0AAP0RNF4_LIQFO</name>
<protein>
    <submittedName>
        <fullName evidence="1">Uncharacterized protein</fullName>
    </submittedName>
</protein>
<sequence length="128" mass="14443">MLCTHVILDLTPCGVTSKLIVALIFQCLYNRINCTKEERRIEAAEQTAPSDQYSSKKAAKIESYAPSLSNAPIGSKILENELIVDPRKQEFISHLKTEKNFLRNQDLDKAFVEFNTALELCSESRGSY</sequence>